<evidence type="ECO:0000313" key="2">
    <source>
        <dbReference type="Proteomes" id="UP000184356"/>
    </source>
</evidence>
<dbReference type="AlphaFoldDB" id="A0A1L9TID0"/>
<gene>
    <name evidence="1" type="ORF">ASPSYDRAFT_132732</name>
</gene>
<protein>
    <submittedName>
        <fullName evidence="1">Uncharacterized protein</fullName>
    </submittedName>
</protein>
<dbReference type="RefSeq" id="XP_040702993.1">
    <property type="nucleotide sequence ID" value="XM_040840613.1"/>
</dbReference>
<dbReference type="VEuPathDB" id="FungiDB:ASPSYDRAFT_132732"/>
<keyword evidence="2" id="KW-1185">Reference proteome</keyword>
<dbReference type="GeneID" id="63756686"/>
<dbReference type="Proteomes" id="UP000184356">
    <property type="component" value="Unassembled WGS sequence"/>
</dbReference>
<accession>A0A1L9TID0</accession>
<evidence type="ECO:0000313" key="1">
    <source>
        <dbReference type="EMBL" id="OJJ59187.1"/>
    </source>
</evidence>
<dbReference type="EMBL" id="KV878586">
    <property type="protein sequence ID" value="OJJ59187.1"/>
    <property type="molecule type" value="Genomic_DNA"/>
</dbReference>
<sequence>MPGRIMQAKAMIKEPLPALLEPPSHTKTSAIHPTSYRGPLLLWDSFESEARNNLNSTQWSKATICFAAAGTPGPCNAAENEQIYCGAEGSIEGRIQSNIGAVMSAVCRAQGVNLVFGDYAATKDAVTGKEAPDLLIMTRDGLGRAIGEGKVPWVVPAHDLDATVRKGGSDLRRLLGQLARYLCIAGLRYGFMITYEQVIFVKQEFYNNQWTLFYSRPIRACATFDENAGAGLPGVTLRECFWYLLCLIDRDHRANNSTPIRNWVRKT</sequence>
<organism evidence="1 2">
    <name type="scientific">Aspergillus sydowii CBS 593.65</name>
    <dbReference type="NCBI Taxonomy" id="1036612"/>
    <lineage>
        <taxon>Eukaryota</taxon>
        <taxon>Fungi</taxon>
        <taxon>Dikarya</taxon>
        <taxon>Ascomycota</taxon>
        <taxon>Pezizomycotina</taxon>
        <taxon>Eurotiomycetes</taxon>
        <taxon>Eurotiomycetidae</taxon>
        <taxon>Eurotiales</taxon>
        <taxon>Aspergillaceae</taxon>
        <taxon>Aspergillus</taxon>
        <taxon>Aspergillus subgen. Nidulantes</taxon>
    </lineage>
</organism>
<name>A0A1L9TID0_9EURO</name>
<reference evidence="2" key="1">
    <citation type="journal article" date="2017" name="Genome Biol.">
        <title>Comparative genomics reveals high biological diversity and specific adaptations in the industrially and medically important fungal genus Aspergillus.</title>
        <authorList>
            <person name="de Vries R.P."/>
            <person name="Riley R."/>
            <person name="Wiebenga A."/>
            <person name="Aguilar-Osorio G."/>
            <person name="Amillis S."/>
            <person name="Uchima C.A."/>
            <person name="Anderluh G."/>
            <person name="Asadollahi M."/>
            <person name="Askin M."/>
            <person name="Barry K."/>
            <person name="Battaglia E."/>
            <person name="Bayram O."/>
            <person name="Benocci T."/>
            <person name="Braus-Stromeyer S.A."/>
            <person name="Caldana C."/>
            <person name="Canovas D."/>
            <person name="Cerqueira G.C."/>
            <person name="Chen F."/>
            <person name="Chen W."/>
            <person name="Choi C."/>
            <person name="Clum A."/>
            <person name="Dos Santos R.A."/>
            <person name="Damasio A.R."/>
            <person name="Diallinas G."/>
            <person name="Emri T."/>
            <person name="Fekete E."/>
            <person name="Flipphi M."/>
            <person name="Freyberg S."/>
            <person name="Gallo A."/>
            <person name="Gournas C."/>
            <person name="Habgood R."/>
            <person name="Hainaut M."/>
            <person name="Harispe M.L."/>
            <person name="Henrissat B."/>
            <person name="Hilden K.S."/>
            <person name="Hope R."/>
            <person name="Hossain A."/>
            <person name="Karabika E."/>
            <person name="Karaffa L."/>
            <person name="Karanyi Z."/>
            <person name="Krasevec N."/>
            <person name="Kuo A."/>
            <person name="Kusch H."/>
            <person name="LaButti K."/>
            <person name="Lagendijk E.L."/>
            <person name="Lapidus A."/>
            <person name="Levasseur A."/>
            <person name="Lindquist E."/>
            <person name="Lipzen A."/>
            <person name="Logrieco A.F."/>
            <person name="MacCabe A."/>
            <person name="Maekelae M.R."/>
            <person name="Malavazi I."/>
            <person name="Melin P."/>
            <person name="Meyer V."/>
            <person name="Mielnichuk N."/>
            <person name="Miskei M."/>
            <person name="Molnar A.P."/>
            <person name="Mule G."/>
            <person name="Ngan C.Y."/>
            <person name="Orejas M."/>
            <person name="Orosz E."/>
            <person name="Ouedraogo J.P."/>
            <person name="Overkamp K.M."/>
            <person name="Park H.-S."/>
            <person name="Perrone G."/>
            <person name="Piumi F."/>
            <person name="Punt P.J."/>
            <person name="Ram A.F."/>
            <person name="Ramon A."/>
            <person name="Rauscher S."/>
            <person name="Record E."/>
            <person name="Riano-Pachon D.M."/>
            <person name="Robert V."/>
            <person name="Roehrig J."/>
            <person name="Ruller R."/>
            <person name="Salamov A."/>
            <person name="Salih N.S."/>
            <person name="Samson R.A."/>
            <person name="Sandor E."/>
            <person name="Sanguinetti M."/>
            <person name="Schuetze T."/>
            <person name="Sepcic K."/>
            <person name="Shelest E."/>
            <person name="Sherlock G."/>
            <person name="Sophianopoulou V."/>
            <person name="Squina F.M."/>
            <person name="Sun H."/>
            <person name="Susca A."/>
            <person name="Todd R.B."/>
            <person name="Tsang A."/>
            <person name="Unkles S.E."/>
            <person name="van de Wiele N."/>
            <person name="van Rossen-Uffink D."/>
            <person name="Oliveira J.V."/>
            <person name="Vesth T.C."/>
            <person name="Visser J."/>
            <person name="Yu J.-H."/>
            <person name="Zhou M."/>
            <person name="Andersen M.R."/>
            <person name="Archer D.B."/>
            <person name="Baker S.E."/>
            <person name="Benoit I."/>
            <person name="Brakhage A.A."/>
            <person name="Braus G.H."/>
            <person name="Fischer R."/>
            <person name="Frisvad J.C."/>
            <person name="Goldman G.H."/>
            <person name="Houbraken J."/>
            <person name="Oakley B."/>
            <person name="Pocsi I."/>
            <person name="Scazzocchio C."/>
            <person name="Seiboth B."/>
            <person name="vanKuyk P.A."/>
            <person name="Wortman J."/>
            <person name="Dyer P.S."/>
            <person name="Grigoriev I.V."/>
        </authorList>
    </citation>
    <scope>NUCLEOTIDE SEQUENCE [LARGE SCALE GENOMIC DNA]</scope>
    <source>
        <strain evidence="2">CBS 593.65</strain>
    </source>
</reference>
<dbReference type="OrthoDB" id="2156052at2759"/>
<proteinExistence type="predicted"/>